<dbReference type="EC" id="3.4.11.-" evidence="10"/>
<dbReference type="NCBIfam" id="NF002600">
    <property type="entry name" value="PRK02256.1"/>
    <property type="match status" value="1"/>
</dbReference>
<evidence type="ECO:0000256" key="9">
    <source>
        <dbReference type="RuleBase" id="RU004386"/>
    </source>
</evidence>
<protein>
    <recommendedName>
        <fullName evidence="10">M18 family aminopeptidase</fullName>
        <ecNumber evidence="10">3.4.11.-</ecNumber>
    </recommendedName>
</protein>
<organism evidence="11 12">
    <name type="scientific">Syntrophothermus lipocalidus (strain DSM 12680 / TGB-C1)</name>
    <dbReference type="NCBI Taxonomy" id="643648"/>
    <lineage>
        <taxon>Bacteria</taxon>
        <taxon>Bacillati</taxon>
        <taxon>Bacillota</taxon>
        <taxon>Clostridia</taxon>
        <taxon>Eubacteriales</taxon>
        <taxon>Syntrophomonadaceae</taxon>
        <taxon>Syntrophothermus</taxon>
    </lineage>
</organism>
<dbReference type="PANTHER" id="PTHR28570">
    <property type="entry name" value="ASPARTYL AMINOPEPTIDASE"/>
    <property type="match status" value="1"/>
</dbReference>
<dbReference type="Gene3D" id="2.30.250.10">
    <property type="entry name" value="Aminopeptidase i, Domain 2"/>
    <property type="match status" value="1"/>
</dbReference>
<accession>D7CKA6</accession>
<dbReference type="GO" id="GO:0008270">
    <property type="term" value="F:zinc ion binding"/>
    <property type="evidence" value="ECO:0007669"/>
    <property type="project" value="InterPro"/>
</dbReference>
<dbReference type="RefSeq" id="WP_013176492.1">
    <property type="nucleotide sequence ID" value="NC_014220.1"/>
</dbReference>
<name>D7CKA6_SYNLT</name>
<evidence type="ECO:0000256" key="6">
    <source>
        <dbReference type="ARBA" id="ARBA00022801"/>
    </source>
</evidence>
<dbReference type="Gene3D" id="3.40.630.10">
    <property type="entry name" value="Zn peptidases"/>
    <property type="match status" value="1"/>
</dbReference>
<dbReference type="SUPFAM" id="SSF53187">
    <property type="entry name" value="Zn-dependent exopeptidases"/>
    <property type="match status" value="1"/>
</dbReference>
<dbReference type="STRING" id="643648.Slip_2354"/>
<evidence type="ECO:0000256" key="2">
    <source>
        <dbReference type="ARBA" id="ARBA00008290"/>
    </source>
</evidence>
<dbReference type="OrthoDB" id="89722at2"/>
<dbReference type="KEGG" id="slp:Slip_2354"/>
<evidence type="ECO:0000256" key="1">
    <source>
        <dbReference type="ARBA" id="ARBA00001947"/>
    </source>
</evidence>
<proteinExistence type="inferred from homology"/>
<dbReference type="GO" id="GO:0008237">
    <property type="term" value="F:metallopeptidase activity"/>
    <property type="evidence" value="ECO:0007669"/>
    <property type="project" value="UniProtKB-KW"/>
</dbReference>
<comment type="cofactor">
    <cofactor evidence="1 10">
        <name>Zn(2+)</name>
        <dbReference type="ChEBI" id="CHEBI:29105"/>
    </cofactor>
</comment>
<dbReference type="Proteomes" id="UP000000378">
    <property type="component" value="Chromosome"/>
</dbReference>
<keyword evidence="6 9" id="KW-0378">Hydrolase</keyword>
<dbReference type="SUPFAM" id="SSF101821">
    <property type="entry name" value="Aminopeptidase/glucanase lid domain"/>
    <property type="match status" value="1"/>
</dbReference>
<keyword evidence="4 9" id="KW-0645">Protease</keyword>
<evidence type="ECO:0000256" key="8">
    <source>
        <dbReference type="ARBA" id="ARBA00023049"/>
    </source>
</evidence>
<dbReference type="InterPro" id="IPR001948">
    <property type="entry name" value="Peptidase_M18"/>
</dbReference>
<keyword evidence="3 9" id="KW-0031">Aminopeptidase</keyword>
<keyword evidence="12" id="KW-1185">Reference proteome</keyword>
<dbReference type="InterPro" id="IPR023358">
    <property type="entry name" value="Peptidase_M18_dom2"/>
</dbReference>
<dbReference type="eggNOG" id="COG1362">
    <property type="taxonomic scope" value="Bacteria"/>
</dbReference>
<keyword evidence="7 9" id="KW-0862">Zinc</keyword>
<evidence type="ECO:0000313" key="12">
    <source>
        <dbReference type="Proteomes" id="UP000000378"/>
    </source>
</evidence>
<dbReference type="EMBL" id="CP002048">
    <property type="protein sequence ID" value="ADI03090.1"/>
    <property type="molecule type" value="Genomic_DNA"/>
</dbReference>
<dbReference type="GO" id="GO:0005737">
    <property type="term" value="C:cytoplasm"/>
    <property type="evidence" value="ECO:0007669"/>
    <property type="project" value="UniProtKB-ARBA"/>
</dbReference>
<dbReference type="HOGENOM" id="CLU_590123_0_0_9"/>
<dbReference type="GO" id="GO:0006508">
    <property type="term" value="P:proteolysis"/>
    <property type="evidence" value="ECO:0007669"/>
    <property type="project" value="UniProtKB-KW"/>
</dbReference>
<dbReference type="GO" id="GO:0004177">
    <property type="term" value="F:aminopeptidase activity"/>
    <property type="evidence" value="ECO:0007669"/>
    <property type="project" value="UniProtKB-KW"/>
</dbReference>
<dbReference type="PRINTS" id="PR00932">
    <property type="entry name" value="AMINO1PTASE"/>
</dbReference>
<gene>
    <name evidence="11" type="ordered locus">Slip_2354</name>
</gene>
<evidence type="ECO:0000313" key="11">
    <source>
        <dbReference type="EMBL" id="ADI03090.1"/>
    </source>
</evidence>
<comment type="similarity">
    <text evidence="2 9">Belongs to the peptidase M18 family.</text>
</comment>
<dbReference type="AlphaFoldDB" id="D7CKA6"/>
<keyword evidence="5 9" id="KW-0479">Metal-binding</keyword>
<evidence type="ECO:0000256" key="10">
    <source>
        <dbReference type="RuleBase" id="RU004387"/>
    </source>
</evidence>
<reference evidence="12" key="1">
    <citation type="journal article" date="2010" name="Stand. Genomic Sci.">
        <title>Complete genome sequence of Syntrophothermus lipocalidus type strain (TGB-C1T).</title>
        <authorList>
            <consortium name="US DOE Joint Genome Institute (JGI-PGF)"/>
            <person name="Djao O."/>
            <person name="Zhang X."/>
            <person name="Lucas S."/>
            <person name="Lapidus A."/>
            <person name="Glavina Del Rio T."/>
            <person name="Nolan M."/>
            <person name="Tice H."/>
            <person name="Cheng J."/>
            <person name="Han C."/>
            <person name="Tapia R."/>
            <person name="Goodwin L."/>
            <person name="Pitluck S."/>
            <person name="Liolios K."/>
            <person name="Ivanova N."/>
            <person name="Mavromatis K."/>
            <person name="Mikhailova N."/>
            <person name="Ovchinnikova G."/>
            <person name="Pati A."/>
            <person name="Brambilla E."/>
            <person name="Chen A."/>
            <person name="Palaniappan K."/>
            <person name="Land M."/>
            <person name="Hauser L."/>
            <person name="Chang Y."/>
            <person name="Jeffries C."/>
            <person name="Rohde M."/>
            <person name="Sikorski J."/>
            <person name="Spring S."/>
            <person name="Goker M."/>
            <person name="Detter J."/>
            <person name="Woyke T."/>
            <person name="Bristow J."/>
            <person name="Eisen J."/>
            <person name="Markowitz V."/>
            <person name="Hugenholtz P."/>
            <person name="Kyrpides N."/>
            <person name="Klenk H."/>
        </authorList>
    </citation>
    <scope>NUCLEOTIDE SEQUENCE [LARGE SCALE GENOMIC DNA]</scope>
    <source>
        <strain evidence="12">DSM 12680 / TGB-C1</strain>
    </source>
</reference>
<dbReference type="PANTHER" id="PTHR28570:SF2">
    <property type="entry name" value="M18 FAMILY AMINOPEPTIDASE 1-RELATED"/>
    <property type="match status" value="1"/>
</dbReference>
<sequence>MGQPQEKEEVFGNAWLTMEEEEKRRAFEFAAGYIEFLNRAKTERETATFIERAVHEQGFLDLGKCETLKAGQKVYVKQKGKIAAVAVIGQEPLEKGFNIIASHLDSPRLDLKPRPLYEKDGMVWLKTHYYGGIKKYQWTAIPLALHGIVVRKNGTKLIVRLGDQECEPVFTVPDLLPHLAREQMEKKMSEAVSGEGLNLLAGNIPGSEAEKEAIKAAILKRLRQEYGIEEEDFASAELEAVPVFRARDVGFDRSMVGGYGQDDRVSVYTSLKAILEVEEPPRTAMCIFADKEEIGSTGNTGLRSYFLENLAAEMLFRVGQREYLSVRRALASSRALSADVNAAVDPNYEQVFEKMNNSFLGRGVVITKYTGSKGKYDANDANPEFVAWVRQLFDANGVVWQVGELGKVDEGGGGTVAQYLARYGMEVLDCGVALLAMHSPFEVASKADIYHAYKGYKAFLMAGDPTYEPSWW</sequence>
<keyword evidence="8 9" id="KW-0482">Metalloprotease</keyword>
<dbReference type="Pfam" id="PF02127">
    <property type="entry name" value="Peptidase_M18"/>
    <property type="match status" value="1"/>
</dbReference>
<reference evidence="11 12" key="2">
    <citation type="journal article" date="2010" name="Stand. Genomic Sci.">
        <title>Complete genome sequence of Syntrophothermus lipocalidus type strain (TGB-C1).</title>
        <authorList>
            <person name="Djao O.D."/>
            <person name="Zhang X."/>
            <person name="Lucas S."/>
            <person name="Lapidus A."/>
            <person name="Del Rio T.G."/>
            <person name="Nolan M."/>
            <person name="Tice H."/>
            <person name="Cheng J.F."/>
            <person name="Han C."/>
            <person name="Tapia R."/>
            <person name="Goodwin L."/>
            <person name="Pitluck S."/>
            <person name="Liolios K."/>
            <person name="Ivanova N."/>
            <person name="Mavromatis K."/>
            <person name="Mikhailova N."/>
            <person name="Ovchinnikova G."/>
            <person name="Pati A."/>
            <person name="Brambilla E."/>
            <person name="Chen A."/>
            <person name="Palaniappan K."/>
            <person name="Land M."/>
            <person name="Hauser L."/>
            <person name="Chang Y.J."/>
            <person name="Jeffries C.D."/>
            <person name="Rohde M."/>
            <person name="Sikorski J."/>
            <person name="Spring S."/>
            <person name="Goker M."/>
            <person name="Detter J.C."/>
            <person name="Woyke T."/>
            <person name="Bristow J."/>
            <person name="Eisen J.A."/>
            <person name="Markowitz V."/>
            <person name="Hugenholtz P."/>
            <person name="Kyrpides N.C."/>
            <person name="Klenk H.P."/>
        </authorList>
    </citation>
    <scope>NUCLEOTIDE SEQUENCE [LARGE SCALE GENOMIC DNA]</scope>
    <source>
        <strain evidence="12">DSM 12680 / TGB-C1</strain>
    </source>
</reference>
<evidence type="ECO:0000256" key="3">
    <source>
        <dbReference type="ARBA" id="ARBA00022438"/>
    </source>
</evidence>
<evidence type="ECO:0000256" key="4">
    <source>
        <dbReference type="ARBA" id="ARBA00022670"/>
    </source>
</evidence>
<evidence type="ECO:0000256" key="7">
    <source>
        <dbReference type="ARBA" id="ARBA00022833"/>
    </source>
</evidence>
<evidence type="ECO:0000256" key="5">
    <source>
        <dbReference type="ARBA" id="ARBA00022723"/>
    </source>
</evidence>